<sequence length="191" mass="21595">MKTLLSGLAIAITFFAFIPYIKSIISGHTRPHVFSWIIWGSTTLIVFFAQLQDGAGIGAWPIGVSGVITLLVAWLAYRYRADYSITRTDQIFMLMAILSLPLWYFTANPLWAVILLTFVDLLGFGPTFRKAFYLPYQENIGFFSLFALRNLLVVLALEHYSVTTTLFPAATGFACVLLIMLIVQRRYSFSR</sequence>
<dbReference type="STRING" id="1286106.MPL1_10012"/>
<accession>M7NUQ3</accession>
<dbReference type="RefSeq" id="WP_009726972.1">
    <property type="nucleotide sequence ID" value="NZ_APHR01000054.1"/>
</dbReference>
<dbReference type="OrthoDB" id="2242787at2"/>
<feature type="transmembrane region" description="Helical" evidence="1">
    <location>
        <begin position="33"/>
        <end position="51"/>
    </location>
</feature>
<organism evidence="2 3">
    <name type="scientific">Methylophaga lonarensis MPL</name>
    <dbReference type="NCBI Taxonomy" id="1286106"/>
    <lineage>
        <taxon>Bacteria</taxon>
        <taxon>Pseudomonadati</taxon>
        <taxon>Pseudomonadota</taxon>
        <taxon>Gammaproteobacteria</taxon>
        <taxon>Thiotrichales</taxon>
        <taxon>Piscirickettsiaceae</taxon>
        <taxon>Methylophaga</taxon>
    </lineage>
</organism>
<dbReference type="EMBL" id="APHR01000054">
    <property type="protein sequence ID" value="EMR12513.1"/>
    <property type="molecule type" value="Genomic_DNA"/>
</dbReference>
<dbReference type="eggNOG" id="ENOG5030BPJ">
    <property type="taxonomic scope" value="Bacteria"/>
</dbReference>
<protein>
    <submittedName>
        <fullName evidence="2">Uncharacterized protein</fullName>
    </submittedName>
</protein>
<dbReference type="PATRIC" id="fig|1286106.3.peg.2004"/>
<gene>
    <name evidence="2" type="ORF">MPL1_10012</name>
</gene>
<evidence type="ECO:0000313" key="2">
    <source>
        <dbReference type="EMBL" id="EMR12513.1"/>
    </source>
</evidence>
<evidence type="ECO:0000256" key="1">
    <source>
        <dbReference type="SAM" id="Phobius"/>
    </source>
</evidence>
<name>M7NUQ3_9GAMM</name>
<keyword evidence="3" id="KW-1185">Reference proteome</keyword>
<keyword evidence="1" id="KW-1133">Transmembrane helix</keyword>
<feature type="transmembrane region" description="Helical" evidence="1">
    <location>
        <begin position="166"/>
        <end position="183"/>
    </location>
</feature>
<dbReference type="Proteomes" id="UP000012019">
    <property type="component" value="Unassembled WGS sequence"/>
</dbReference>
<evidence type="ECO:0000313" key="3">
    <source>
        <dbReference type="Proteomes" id="UP000012019"/>
    </source>
</evidence>
<proteinExistence type="predicted"/>
<feature type="transmembrane region" description="Helical" evidence="1">
    <location>
        <begin position="6"/>
        <end position="21"/>
    </location>
</feature>
<comment type="caution">
    <text evidence="2">The sequence shown here is derived from an EMBL/GenBank/DDBJ whole genome shotgun (WGS) entry which is preliminary data.</text>
</comment>
<reference evidence="2 3" key="1">
    <citation type="journal article" date="2013" name="Genome Announc.">
        <title>Draft Genome Sequence of Methylophaga lonarensis MPLT, a Haloalkaliphilic (Non-Methane-Utilizing) Methylotroph.</title>
        <authorList>
            <person name="Shetty S.A."/>
            <person name="Marathe N.P."/>
            <person name="Munot H."/>
            <person name="Antony C.P."/>
            <person name="Dhotre D.P."/>
            <person name="Murrell J.C."/>
            <person name="Shouche Y.S."/>
        </authorList>
    </citation>
    <scope>NUCLEOTIDE SEQUENCE [LARGE SCALE GENOMIC DNA]</scope>
    <source>
        <strain evidence="2 3">MPL</strain>
    </source>
</reference>
<keyword evidence="1" id="KW-0812">Transmembrane</keyword>
<keyword evidence="1" id="KW-0472">Membrane</keyword>
<feature type="transmembrane region" description="Helical" evidence="1">
    <location>
        <begin position="57"/>
        <end position="77"/>
    </location>
</feature>
<dbReference type="AlphaFoldDB" id="M7NUQ3"/>